<dbReference type="STRING" id="633440.SAMN05421869_1233"/>
<dbReference type="AlphaFoldDB" id="A0A1G9HWF4"/>
<sequence>MEDRARLERMLGYPRLALTARLHDGPWWELDTWHPCCDPRIPLREREPARSVGCSPGDARLPWVSNALKWHMAMLLESGTLTWTTLTNQRSSSLLRFARWLETLPDPAAVIQDASRIGVFAAGFRRWTLEPANRSSVNRPPETVNTRKINIDLRAVS</sequence>
<proteinExistence type="predicted"/>
<protein>
    <submittedName>
        <fullName evidence="1">Uncharacterized protein</fullName>
    </submittedName>
</protein>
<keyword evidence="2" id="KW-1185">Reference proteome</keyword>
<evidence type="ECO:0000313" key="2">
    <source>
        <dbReference type="Proteomes" id="UP000199202"/>
    </source>
</evidence>
<dbReference type="EMBL" id="FNDJ01000023">
    <property type="protein sequence ID" value="SDL17155.1"/>
    <property type="molecule type" value="Genomic_DNA"/>
</dbReference>
<gene>
    <name evidence="1" type="ORF">SAMN05421869_1233</name>
</gene>
<evidence type="ECO:0000313" key="1">
    <source>
        <dbReference type="EMBL" id="SDL17155.1"/>
    </source>
</evidence>
<reference evidence="1 2" key="1">
    <citation type="submission" date="2016-10" db="EMBL/GenBank/DDBJ databases">
        <authorList>
            <person name="de Groot N.N."/>
        </authorList>
    </citation>
    <scope>NUCLEOTIDE SEQUENCE [LARGE SCALE GENOMIC DNA]</scope>
    <source>
        <strain evidence="1 2">CGMCC 4.6533</strain>
    </source>
</reference>
<name>A0A1G9HWF4_9ACTN</name>
<accession>A0A1G9HWF4</accession>
<organism evidence="1 2">
    <name type="scientific">Nonomuraea jiangxiensis</name>
    <dbReference type="NCBI Taxonomy" id="633440"/>
    <lineage>
        <taxon>Bacteria</taxon>
        <taxon>Bacillati</taxon>
        <taxon>Actinomycetota</taxon>
        <taxon>Actinomycetes</taxon>
        <taxon>Streptosporangiales</taxon>
        <taxon>Streptosporangiaceae</taxon>
        <taxon>Nonomuraea</taxon>
    </lineage>
</organism>
<dbReference type="Proteomes" id="UP000199202">
    <property type="component" value="Unassembled WGS sequence"/>
</dbReference>